<dbReference type="EMBL" id="JABXYK010000017">
    <property type="protein sequence ID" value="NVP57897.1"/>
    <property type="molecule type" value="Genomic_DNA"/>
</dbReference>
<dbReference type="InterPro" id="IPR010982">
    <property type="entry name" value="Lambda_DNA-bd_dom_sf"/>
</dbReference>
<evidence type="ECO:0000313" key="2">
    <source>
        <dbReference type="Proteomes" id="UP000659172"/>
    </source>
</evidence>
<reference evidence="1 2" key="1">
    <citation type="submission" date="2020-06" db="EMBL/GenBank/DDBJ databases">
        <title>Rhizobium sp.nov. isolated from the tomato plant.</title>
        <authorList>
            <person name="Thin K.K."/>
            <person name="Zhang X."/>
            <person name="He S."/>
        </authorList>
    </citation>
    <scope>NUCLEOTIDE SEQUENCE [LARGE SCALE GENOMIC DNA]</scope>
    <source>
        <strain evidence="1 2">DBTS2</strain>
    </source>
</reference>
<proteinExistence type="predicted"/>
<comment type="caution">
    <text evidence="1">The sequence shown here is derived from an EMBL/GenBank/DDBJ whole genome shotgun (WGS) entry which is preliminary data.</text>
</comment>
<protein>
    <recommendedName>
        <fullName evidence="3">HTH cro/C1-type domain-containing protein</fullName>
    </recommendedName>
</protein>
<keyword evidence="2" id="KW-1185">Reference proteome</keyword>
<gene>
    <name evidence="1" type="ORF">HV823_21860</name>
</gene>
<accession>A0ABX2QJD2</accession>
<sequence>MRAESEIAKFRTRNDQMSLEAFGQLFTPPVDKSTVLRWERGQITPRRAIEVERITGIARNLLLPEVFTTPETAE</sequence>
<evidence type="ECO:0008006" key="3">
    <source>
        <dbReference type="Google" id="ProtNLM"/>
    </source>
</evidence>
<dbReference type="Proteomes" id="UP000659172">
    <property type="component" value="Unassembled WGS sequence"/>
</dbReference>
<dbReference type="Gene3D" id="1.10.260.40">
    <property type="entry name" value="lambda repressor-like DNA-binding domains"/>
    <property type="match status" value="1"/>
</dbReference>
<name>A0ABX2QJD2_9HYPH</name>
<dbReference type="RefSeq" id="WP_176951817.1">
    <property type="nucleotide sequence ID" value="NZ_JABXYK010000017.1"/>
</dbReference>
<evidence type="ECO:0000313" key="1">
    <source>
        <dbReference type="EMBL" id="NVP57897.1"/>
    </source>
</evidence>
<organism evidence="1 2">
    <name type="scientific">Mycoplana rhizolycopersici</name>
    <dbReference type="NCBI Taxonomy" id="2746702"/>
    <lineage>
        <taxon>Bacteria</taxon>
        <taxon>Pseudomonadati</taxon>
        <taxon>Pseudomonadota</taxon>
        <taxon>Alphaproteobacteria</taxon>
        <taxon>Hyphomicrobiales</taxon>
        <taxon>Rhizobiaceae</taxon>
        <taxon>Mycoplana</taxon>
    </lineage>
</organism>